<protein>
    <submittedName>
        <fullName evidence="2">Uncharacterized protein</fullName>
    </submittedName>
</protein>
<proteinExistence type="predicted"/>
<feature type="compositionally biased region" description="Basic and acidic residues" evidence="1">
    <location>
        <begin position="1"/>
        <end position="11"/>
    </location>
</feature>
<evidence type="ECO:0000313" key="3">
    <source>
        <dbReference type="Proteomes" id="UP001066276"/>
    </source>
</evidence>
<gene>
    <name evidence="2" type="ORF">NDU88_001023</name>
</gene>
<keyword evidence="3" id="KW-1185">Reference proteome</keyword>
<reference evidence="2" key="1">
    <citation type="journal article" date="2022" name="bioRxiv">
        <title>Sequencing and chromosome-scale assembly of the giantPleurodeles waltlgenome.</title>
        <authorList>
            <person name="Brown T."/>
            <person name="Elewa A."/>
            <person name="Iarovenko S."/>
            <person name="Subramanian E."/>
            <person name="Araus A.J."/>
            <person name="Petzold A."/>
            <person name="Susuki M."/>
            <person name="Suzuki K.-i.T."/>
            <person name="Hayashi T."/>
            <person name="Toyoda A."/>
            <person name="Oliveira C."/>
            <person name="Osipova E."/>
            <person name="Leigh N.D."/>
            <person name="Simon A."/>
            <person name="Yun M.H."/>
        </authorList>
    </citation>
    <scope>NUCLEOTIDE SEQUENCE</scope>
    <source>
        <strain evidence="2">20211129_DDA</strain>
        <tissue evidence="2">Liver</tissue>
    </source>
</reference>
<dbReference type="AlphaFoldDB" id="A0AAV7MJ98"/>
<evidence type="ECO:0000256" key="1">
    <source>
        <dbReference type="SAM" id="MobiDB-lite"/>
    </source>
</evidence>
<sequence length="109" mass="11961">MEVGPRGREPSAKGPFDWSEDQFSRELEFPATSRVTSGTESRFSDPYKKDLNDIGNPGGWIPDSLAEHHGDEDAITITGNPDIRVPEVVKRDNGLHALGALGEEDARED</sequence>
<name>A0AAV7MJ98_PLEWA</name>
<dbReference type="Proteomes" id="UP001066276">
    <property type="component" value="Chromosome 9"/>
</dbReference>
<evidence type="ECO:0000313" key="2">
    <source>
        <dbReference type="EMBL" id="KAJ1103602.1"/>
    </source>
</evidence>
<accession>A0AAV7MJ98</accession>
<dbReference type="EMBL" id="JANPWB010000013">
    <property type="protein sequence ID" value="KAJ1103602.1"/>
    <property type="molecule type" value="Genomic_DNA"/>
</dbReference>
<comment type="caution">
    <text evidence="2">The sequence shown here is derived from an EMBL/GenBank/DDBJ whole genome shotgun (WGS) entry which is preliminary data.</text>
</comment>
<organism evidence="2 3">
    <name type="scientific">Pleurodeles waltl</name>
    <name type="common">Iberian ribbed newt</name>
    <dbReference type="NCBI Taxonomy" id="8319"/>
    <lineage>
        <taxon>Eukaryota</taxon>
        <taxon>Metazoa</taxon>
        <taxon>Chordata</taxon>
        <taxon>Craniata</taxon>
        <taxon>Vertebrata</taxon>
        <taxon>Euteleostomi</taxon>
        <taxon>Amphibia</taxon>
        <taxon>Batrachia</taxon>
        <taxon>Caudata</taxon>
        <taxon>Salamandroidea</taxon>
        <taxon>Salamandridae</taxon>
        <taxon>Pleurodelinae</taxon>
        <taxon>Pleurodeles</taxon>
    </lineage>
</organism>
<feature type="region of interest" description="Disordered" evidence="1">
    <location>
        <begin position="1"/>
        <end position="50"/>
    </location>
</feature>